<sequence>MSGLILAASLNVSPAYAEPNPAVVVKGMTCAGIFGYDDQFFFLLTEDMQAVANGNAVKLTCRFDIPEWGTPPGKAVNITEQLCNVPPYGFGFDGKFVVTSAGKVIFSCTLNPGSDFAIIFREAPE</sequence>
<dbReference type="EMBL" id="JAHVAH010000001">
    <property type="protein sequence ID" value="MBW0144204.1"/>
    <property type="molecule type" value="Genomic_DNA"/>
</dbReference>
<dbReference type="RefSeq" id="WP_218632221.1">
    <property type="nucleotide sequence ID" value="NZ_JAHVAH010000001.1"/>
</dbReference>
<keyword evidence="2" id="KW-1185">Reference proteome</keyword>
<comment type="caution">
    <text evidence="1">The sequence shown here is derived from an EMBL/GenBank/DDBJ whole genome shotgun (WGS) entry which is preliminary data.</text>
</comment>
<reference evidence="1 2" key="1">
    <citation type="submission" date="2021-07" db="EMBL/GenBank/DDBJ databases">
        <title>The draft genome sequence of Sphingomicrobium sp. B8.</title>
        <authorList>
            <person name="Mu L."/>
        </authorList>
    </citation>
    <scope>NUCLEOTIDE SEQUENCE [LARGE SCALE GENOMIC DNA]</scope>
    <source>
        <strain evidence="1 2">B8</strain>
    </source>
</reference>
<protein>
    <submittedName>
        <fullName evidence="1">Uncharacterized protein</fullName>
    </submittedName>
</protein>
<dbReference type="Proteomes" id="UP000698028">
    <property type="component" value="Unassembled WGS sequence"/>
</dbReference>
<proteinExistence type="predicted"/>
<evidence type="ECO:0000313" key="1">
    <source>
        <dbReference type="EMBL" id="MBW0144204.1"/>
    </source>
</evidence>
<accession>A0ABS6V3T4</accession>
<evidence type="ECO:0000313" key="2">
    <source>
        <dbReference type="Proteomes" id="UP000698028"/>
    </source>
</evidence>
<organism evidence="1 2">
    <name type="scientific">Sphingomicrobium clamense</name>
    <dbReference type="NCBI Taxonomy" id="2851013"/>
    <lineage>
        <taxon>Bacteria</taxon>
        <taxon>Pseudomonadati</taxon>
        <taxon>Pseudomonadota</taxon>
        <taxon>Alphaproteobacteria</taxon>
        <taxon>Sphingomonadales</taxon>
        <taxon>Sphingomonadaceae</taxon>
        <taxon>Sphingomicrobium</taxon>
    </lineage>
</organism>
<gene>
    <name evidence="1" type="ORF">KTQ36_02710</name>
</gene>
<name>A0ABS6V3T4_9SPHN</name>